<evidence type="ECO:0000256" key="2">
    <source>
        <dbReference type="ARBA" id="ARBA00022475"/>
    </source>
</evidence>
<keyword evidence="7" id="KW-1185">Reference proteome</keyword>
<comment type="caution">
    <text evidence="6">The sequence shown here is derived from an EMBL/GenBank/DDBJ whole genome shotgun (WGS) entry which is preliminary data.</text>
</comment>
<dbReference type="CDD" id="cd06225">
    <property type="entry name" value="HAMP"/>
    <property type="match status" value="1"/>
</dbReference>
<comment type="subcellular location">
    <subcellularLocation>
        <location evidence="1">Cell membrane</location>
    </subcellularLocation>
</comment>
<name>A0AAW5E7D7_9BACI</name>
<dbReference type="GO" id="GO:0007165">
    <property type="term" value="P:signal transduction"/>
    <property type="evidence" value="ECO:0007669"/>
    <property type="project" value="InterPro"/>
</dbReference>
<dbReference type="GO" id="GO:0005886">
    <property type="term" value="C:plasma membrane"/>
    <property type="evidence" value="ECO:0007669"/>
    <property type="project" value="UniProtKB-SubCell"/>
</dbReference>
<keyword evidence="2" id="KW-1003">Cell membrane</keyword>
<evidence type="ECO:0000313" key="6">
    <source>
        <dbReference type="EMBL" id="MCH1625053.1"/>
    </source>
</evidence>
<dbReference type="Proteomes" id="UP001431131">
    <property type="component" value="Unassembled WGS sequence"/>
</dbReference>
<evidence type="ECO:0000313" key="7">
    <source>
        <dbReference type="Proteomes" id="UP001431131"/>
    </source>
</evidence>
<dbReference type="AlphaFoldDB" id="A0AAW5E7D7"/>
<feature type="domain" description="HAMP" evidence="5">
    <location>
        <begin position="346"/>
        <end position="398"/>
    </location>
</feature>
<dbReference type="EMBL" id="JAKTTI010000007">
    <property type="protein sequence ID" value="MCH1625053.1"/>
    <property type="molecule type" value="Genomic_DNA"/>
</dbReference>
<organism evidence="6 7">
    <name type="scientific">Fredinandcohnia quinoae</name>
    <dbReference type="NCBI Taxonomy" id="2918902"/>
    <lineage>
        <taxon>Bacteria</taxon>
        <taxon>Bacillati</taxon>
        <taxon>Bacillota</taxon>
        <taxon>Bacilli</taxon>
        <taxon>Bacillales</taxon>
        <taxon>Bacillaceae</taxon>
        <taxon>Fredinandcohnia</taxon>
    </lineage>
</organism>
<gene>
    <name evidence="6" type="ORF">MJG50_06910</name>
</gene>
<feature type="transmembrane region" description="Helical" evidence="4">
    <location>
        <begin position="319"/>
        <end position="342"/>
    </location>
</feature>
<proteinExistence type="predicted"/>
<keyword evidence="4" id="KW-1133">Transmembrane helix</keyword>
<sequence length="521" mass="59367">MKKKKSSLRKQFSTRLISIFLVMGLISSVVQLYFMNKQIDYEIEKNTIMINESISHGIKETDLAAKNIEYQIDLKIIADAKHIDDLLNTTKASDITNEQLIQIKQRLNLTDISIISKKGEDYIVVKATDPAEIGYQLNQTNELKKTINAIFNGENPIIESAYTGDGMLVLPILSSDVHPGQFFKYAYYHPEGADFLINPYIEADDIEKFTLEVGPGSWIKKIMKQHKYIKDITVLDPKVFQNPNLENQLWPPLKKVIYGSFQYQTEKDIKTIMKMAESPAEQSYVQSVGGKKVLKLFYPIENEKVISITLDYKEMTGPLVIHSIILFTSVAISILFIFLLMYRSFERIYGKVQQIVLQITSIEYGDLTAKSTIHDGSEIEHVSESLNRMVDKLNKLVLDMHEQATKTQKFSALLEAEASQSLEKLYEISTNATIKSREQLYDITAFLDEIVAVLTPYQENRNVQEAIEKIDFMREVAKERTSATTTITISLSDLLKSLYIQSGEISDTSNTLLDQIGKFKL</sequence>
<dbReference type="PROSITE" id="PS50885">
    <property type="entry name" value="HAMP"/>
    <property type="match status" value="1"/>
</dbReference>
<dbReference type="InterPro" id="IPR003660">
    <property type="entry name" value="HAMP_dom"/>
</dbReference>
<dbReference type="Gene3D" id="6.10.340.10">
    <property type="match status" value="1"/>
</dbReference>
<keyword evidence="3 4" id="KW-0472">Membrane</keyword>
<protein>
    <submittedName>
        <fullName evidence="6">Methyl-accepting chemotaxis protein</fullName>
    </submittedName>
</protein>
<reference evidence="6" key="1">
    <citation type="submission" date="2022-02" db="EMBL/GenBank/DDBJ databases">
        <title>Fredinandcohnia quinoae sp. nov. isolated from Chenopodium quinoa seeds.</title>
        <authorList>
            <person name="Saati-Santamaria Z."/>
            <person name="Flores-Felix J.D."/>
            <person name="Igual J.M."/>
            <person name="Velazquez E."/>
            <person name="Garcia-Fraile P."/>
            <person name="Martinez-Molina E."/>
        </authorList>
    </citation>
    <scope>NUCLEOTIDE SEQUENCE</scope>
    <source>
        <strain evidence="6">SECRCQ15</strain>
    </source>
</reference>
<keyword evidence="4" id="KW-0812">Transmembrane</keyword>
<evidence type="ECO:0000256" key="3">
    <source>
        <dbReference type="ARBA" id="ARBA00023136"/>
    </source>
</evidence>
<feature type="transmembrane region" description="Helical" evidence="4">
    <location>
        <begin position="12"/>
        <end position="34"/>
    </location>
</feature>
<dbReference type="RefSeq" id="WP_240253978.1">
    <property type="nucleotide sequence ID" value="NZ_JAKTTI010000007.1"/>
</dbReference>
<evidence type="ECO:0000256" key="4">
    <source>
        <dbReference type="SAM" id="Phobius"/>
    </source>
</evidence>
<accession>A0AAW5E7D7</accession>
<evidence type="ECO:0000259" key="5">
    <source>
        <dbReference type="PROSITE" id="PS50885"/>
    </source>
</evidence>
<evidence type="ECO:0000256" key="1">
    <source>
        <dbReference type="ARBA" id="ARBA00004236"/>
    </source>
</evidence>